<evidence type="ECO:0000256" key="1">
    <source>
        <dbReference type="SAM" id="MobiDB-lite"/>
    </source>
</evidence>
<accession>A0A9Q0H622</accession>
<organism evidence="2 3">
    <name type="scientific">Protea cynaroides</name>
    <dbReference type="NCBI Taxonomy" id="273540"/>
    <lineage>
        <taxon>Eukaryota</taxon>
        <taxon>Viridiplantae</taxon>
        <taxon>Streptophyta</taxon>
        <taxon>Embryophyta</taxon>
        <taxon>Tracheophyta</taxon>
        <taxon>Spermatophyta</taxon>
        <taxon>Magnoliopsida</taxon>
        <taxon>Proteales</taxon>
        <taxon>Proteaceae</taxon>
        <taxon>Protea</taxon>
    </lineage>
</organism>
<dbReference type="AlphaFoldDB" id="A0A9Q0H622"/>
<comment type="caution">
    <text evidence="2">The sequence shown here is derived from an EMBL/GenBank/DDBJ whole genome shotgun (WGS) entry which is preliminary data.</text>
</comment>
<protein>
    <submittedName>
        <fullName evidence="2">Uncharacterized protein</fullName>
    </submittedName>
</protein>
<dbReference type="Proteomes" id="UP001141806">
    <property type="component" value="Unassembled WGS sequence"/>
</dbReference>
<evidence type="ECO:0000313" key="2">
    <source>
        <dbReference type="EMBL" id="KAJ4959276.1"/>
    </source>
</evidence>
<name>A0A9Q0H622_9MAGN</name>
<gene>
    <name evidence="2" type="ORF">NE237_026387</name>
</gene>
<evidence type="ECO:0000313" key="3">
    <source>
        <dbReference type="Proteomes" id="UP001141806"/>
    </source>
</evidence>
<reference evidence="2" key="1">
    <citation type="journal article" date="2023" name="Plant J.">
        <title>The genome of the king protea, Protea cynaroides.</title>
        <authorList>
            <person name="Chang J."/>
            <person name="Duong T.A."/>
            <person name="Schoeman C."/>
            <person name="Ma X."/>
            <person name="Roodt D."/>
            <person name="Barker N."/>
            <person name="Li Z."/>
            <person name="Van de Peer Y."/>
            <person name="Mizrachi E."/>
        </authorList>
    </citation>
    <scope>NUCLEOTIDE SEQUENCE</scope>
    <source>
        <tissue evidence="2">Young leaves</tissue>
    </source>
</reference>
<feature type="region of interest" description="Disordered" evidence="1">
    <location>
        <begin position="1"/>
        <end position="53"/>
    </location>
</feature>
<sequence>MASSDQPSHILTLPPKVDSHHDVEPSPNMSPPTRHTSPEEVQPTNPHWTRAQRGILRPKERNDKVKFHGPTPCGFLLGNGKIRVLREPFDQEVLWTKGLLLQREGRPGVRTMVEADAAGASSWELWFDLTVLLSNVKQMLFSSLSEGWDDMNSELVHSIISIQYPGTITIYT</sequence>
<proteinExistence type="predicted"/>
<keyword evidence="3" id="KW-1185">Reference proteome</keyword>
<dbReference type="EMBL" id="JAMYWD010000010">
    <property type="protein sequence ID" value="KAJ4959276.1"/>
    <property type="molecule type" value="Genomic_DNA"/>
</dbReference>